<feature type="signal peptide" evidence="2">
    <location>
        <begin position="1"/>
        <end position="17"/>
    </location>
</feature>
<feature type="chain" id="PRO_5019507193" description="Minor fimbrium subunit Mfa1 C-terminal domain-containing protein" evidence="2">
    <location>
        <begin position="18"/>
        <end position="523"/>
    </location>
</feature>
<evidence type="ECO:0000313" key="5">
    <source>
        <dbReference type="Proteomes" id="UP000286031"/>
    </source>
</evidence>
<dbReference type="Gene3D" id="1.10.20.150">
    <property type="match status" value="1"/>
</dbReference>
<dbReference type="AlphaFoldDB" id="A0A413EUG7"/>
<reference evidence="4 5" key="1">
    <citation type="submission" date="2018-08" db="EMBL/GenBank/DDBJ databases">
        <title>A genome reference for cultivated species of the human gut microbiota.</title>
        <authorList>
            <person name="Zou Y."/>
            <person name="Xue W."/>
            <person name="Luo G."/>
        </authorList>
    </citation>
    <scope>NUCLEOTIDE SEQUENCE [LARGE SCALE GENOMIC DNA]</scope>
    <source>
        <strain evidence="4 5">AF04-46</strain>
    </source>
</reference>
<dbReference type="RefSeq" id="WP_008649857.1">
    <property type="nucleotide sequence ID" value="NZ_JAQCPI010000005.1"/>
</dbReference>
<dbReference type="Gene3D" id="2.60.40.3690">
    <property type="match status" value="1"/>
</dbReference>
<sequence>MKLDKSFLTLFVGLAMAACSNDEEMATGGQDLLPIDGREAYMSVVVDMPKSTGTRAPGENHGTADEQNVNEVLLALFDASDVCLETKTLASAEYILNAGGNPAAGTGNAFKVPSTTAKVLAVVNPSDKFKAACVASASWSVINGAVEQALEEVIGAAKNNFMMINAGDNANPANGALVTANVKVVDGTLIADATAAIAAAEADRSLIHVDRVVAKVSLGINPGGVTVPAGVTCTFGNWALNVTNKSMFPYAEIVMPAGGSAGADYRIDPNYELAGFNVSQFNYLKVADDGTLPADFSAMTDSKYCLENTMAADAQTQAQTTAAVASAVYTPNSFTAGDSWFRLLGVTYKTLADLQAVYNAAKAVTSPDALQTQIITLCDQFYARMSAAATAQGKTVGADFAAITLAELDAIANGGEYSKPDATAGETVGVEYFQKGVCYYNILIRHDDAITATMALGKYGVVRNNWYTLTINSVKQPGTPWIPDTTDPTDPEKPGENDDDAEAYLSVSITVNPWTTWSQGVDL</sequence>
<organism evidence="4 5">
    <name type="scientific">Bacteroides ovatus</name>
    <dbReference type="NCBI Taxonomy" id="28116"/>
    <lineage>
        <taxon>Bacteria</taxon>
        <taxon>Pseudomonadati</taxon>
        <taxon>Bacteroidota</taxon>
        <taxon>Bacteroidia</taxon>
        <taxon>Bacteroidales</taxon>
        <taxon>Bacteroidaceae</taxon>
        <taxon>Bacteroides</taxon>
    </lineage>
</organism>
<dbReference type="InterPro" id="IPR047786">
    <property type="entry name" value="Mfa1_fim"/>
</dbReference>
<dbReference type="Proteomes" id="UP000286031">
    <property type="component" value="Unassembled WGS sequence"/>
</dbReference>
<name>A0A413EUG7_BACOV</name>
<dbReference type="Pfam" id="PF15495">
    <property type="entry name" value="Fimbrillin_C"/>
    <property type="match status" value="1"/>
</dbReference>
<dbReference type="InterPro" id="IPR029140">
    <property type="entry name" value="Mfa1_C"/>
</dbReference>
<dbReference type="EMBL" id="QSBI01000006">
    <property type="protein sequence ID" value="RGX11362.1"/>
    <property type="molecule type" value="Genomic_DNA"/>
</dbReference>
<gene>
    <name evidence="4" type="ORF">DWV35_06780</name>
</gene>
<dbReference type="Gene3D" id="2.60.40.2580">
    <property type="match status" value="1"/>
</dbReference>
<dbReference type="PROSITE" id="PS51257">
    <property type="entry name" value="PROKAR_LIPOPROTEIN"/>
    <property type="match status" value="1"/>
</dbReference>
<keyword evidence="2" id="KW-0732">Signal</keyword>
<dbReference type="GO" id="GO:0009418">
    <property type="term" value="C:pilus shaft"/>
    <property type="evidence" value="ECO:0007669"/>
    <property type="project" value="InterPro"/>
</dbReference>
<feature type="domain" description="Minor fimbrium subunit Mfa1 C-terminal" evidence="3">
    <location>
        <begin position="432"/>
        <end position="518"/>
    </location>
</feature>
<evidence type="ECO:0000313" key="4">
    <source>
        <dbReference type="EMBL" id="RGX11362.1"/>
    </source>
</evidence>
<evidence type="ECO:0000256" key="2">
    <source>
        <dbReference type="SAM" id="SignalP"/>
    </source>
</evidence>
<evidence type="ECO:0000259" key="3">
    <source>
        <dbReference type="Pfam" id="PF15495"/>
    </source>
</evidence>
<evidence type="ECO:0000256" key="1">
    <source>
        <dbReference type="SAM" id="MobiDB-lite"/>
    </source>
</evidence>
<protein>
    <recommendedName>
        <fullName evidence="3">Minor fimbrium subunit Mfa1 C-terminal domain-containing protein</fullName>
    </recommendedName>
</protein>
<accession>A0A413EUG7</accession>
<proteinExistence type="predicted"/>
<dbReference type="NCBIfam" id="NF038041">
    <property type="entry name" value="fim_Mfa1_fam"/>
    <property type="match status" value="1"/>
</dbReference>
<feature type="region of interest" description="Disordered" evidence="1">
    <location>
        <begin position="478"/>
        <end position="499"/>
    </location>
</feature>
<comment type="caution">
    <text evidence="4">The sequence shown here is derived from an EMBL/GenBank/DDBJ whole genome shotgun (WGS) entry which is preliminary data.</text>
</comment>